<feature type="region of interest" description="Disordered" evidence="1">
    <location>
        <begin position="107"/>
        <end position="422"/>
    </location>
</feature>
<dbReference type="RefSeq" id="XP_025599546.1">
    <property type="nucleotide sequence ID" value="XM_025741876.1"/>
</dbReference>
<evidence type="ECO:0000256" key="1">
    <source>
        <dbReference type="SAM" id="MobiDB-lite"/>
    </source>
</evidence>
<organism evidence="2 3">
    <name type="scientific">Tilletiopsis washingtonensis</name>
    <dbReference type="NCBI Taxonomy" id="58919"/>
    <lineage>
        <taxon>Eukaryota</taxon>
        <taxon>Fungi</taxon>
        <taxon>Dikarya</taxon>
        <taxon>Basidiomycota</taxon>
        <taxon>Ustilaginomycotina</taxon>
        <taxon>Exobasidiomycetes</taxon>
        <taxon>Entylomatales</taxon>
        <taxon>Entylomatales incertae sedis</taxon>
        <taxon>Tilletiopsis</taxon>
    </lineage>
</organism>
<sequence>MTTYPAFLHPDAGAHLSVRLNFAPPAAPQPSAGGVLHVPVPSASAPWVLERPAASSAEGAAQQGAAWRGERAPAKETDWVATWDEERQAYLLAPLQATYTLRHDRTHSTLSSQAREVLADPPAPSPSTSTPAAGSSRPRRAAAGRNSAGGSGSGTPLTADNSGKTKQPAPAEPERRSSHERRASATTTRKRALATLDAEAADKEAPTAPPPREALRRSSRASGAAASAGPASVEKTTPSRSGAASPPNALVAETRTLRPRATGEASSTAAPIAAPEPAEAGAMSDSDGAEESDDSLARQLTAALEHAHSDEDEEEGAALSSRGVSPKASAGGRNAALELTAPDTPGRPSASLPSHSQSQAAAWVPPPTRRTVPAYADEEDSGSESEEWGSGEEEEEEDDDDDEDLVAFAKKLEEETRARERG</sequence>
<feature type="compositionally biased region" description="Low complexity" evidence="1">
    <location>
        <begin position="53"/>
        <end position="67"/>
    </location>
</feature>
<dbReference type="EMBL" id="KZ819288">
    <property type="protein sequence ID" value="PWN99267.1"/>
    <property type="molecule type" value="Genomic_DNA"/>
</dbReference>
<feature type="compositionally biased region" description="Basic and acidic residues" evidence="1">
    <location>
        <begin position="410"/>
        <end position="422"/>
    </location>
</feature>
<name>A0A316ZBV8_9BASI</name>
<reference evidence="2 3" key="1">
    <citation type="journal article" date="2018" name="Mol. Biol. Evol.">
        <title>Broad Genomic Sampling Reveals a Smut Pathogenic Ancestry of the Fungal Clade Ustilaginomycotina.</title>
        <authorList>
            <person name="Kijpornyongpan T."/>
            <person name="Mondo S.J."/>
            <person name="Barry K."/>
            <person name="Sandor L."/>
            <person name="Lee J."/>
            <person name="Lipzen A."/>
            <person name="Pangilinan J."/>
            <person name="LaButti K."/>
            <person name="Hainaut M."/>
            <person name="Henrissat B."/>
            <person name="Grigoriev I.V."/>
            <person name="Spatafora J.W."/>
            <person name="Aime M.C."/>
        </authorList>
    </citation>
    <scope>NUCLEOTIDE SEQUENCE [LARGE SCALE GENOMIC DNA]</scope>
    <source>
        <strain evidence="2 3">MCA 4186</strain>
    </source>
</reference>
<feature type="compositionally biased region" description="Acidic residues" evidence="1">
    <location>
        <begin position="376"/>
        <end position="405"/>
    </location>
</feature>
<keyword evidence="3" id="KW-1185">Reference proteome</keyword>
<dbReference type="STRING" id="58919.A0A316ZBV8"/>
<feature type="compositionally biased region" description="Basic and acidic residues" evidence="1">
    <location>
        <begin position="172"/>
        <end position="183"/>
    </location>
</feature>
<feature type="compositionally biased region" description="Low complexity" evidence="1">
    <location>
        <begin position="126"/>
        <end position="136"/>
    </location>
</feature>
<evidence type="ECO:0000313" key="2">
    <source>
        <dbReference type="EMBL" id="PWN99267.1"/>
    </source>
</evidence>
<dbReference type="Proteomes" id="UP000245946">
    <property type="component" value="Unassembled WGS sequence"/>
</dbReference>
<feature type="region of interest" description="Disordered" evidence="1">
    <location>
        <begin position="53"/>
        <end position="74"/>
    </location>
</feature>
<evidence type="ECO:0000313" key="3">
    <source>
        <dbReference type="Proteomes" id="UP000245946"/>
    </source>
</evidence>
<dbReference type="GeneID" id="37269420"/>
<dbReference type="OrthoDB" id="125903at2759"/>
<feature type="compositionally biased region" description="Polar residues" evidence="1">
    <location>
        <begin position="156"/>
        <end position="165"/>
    </location>
</feature>
<proteinExistence type="predicted"/>
<feature type="compositionally biased region" description="Low complexity" evidence="1">
    <location>
        <begin position="264"/>
        <end position="286"/>
    </location>
</feature>
<accession>A0A316ZBV8</accession>
<gene>
    <name evidence="2" type="ORF">FA09DRAFT_328695</name>
</gene>
<feature type="compositionally biased region" description="Low complexity" evidence="1">
    <location>
        <begin position="220"/>
        <end position="232"/>
    </location>
</feature>
<dbReference type="AlphaFoldDB" id="A0A316ZBV8"/>
<protein>
    <submittedName>
        <fullName evidence="2">Uncharacterized protein</fullName>
    </submittedName>
</protein>
<feature type="compositionally biased region" description="Polar residues" evidence="1">
    <location>
        <begin position="351"/>
        <end position="360"/>
    </location>
</feature>